<accession>A0A6M9Q053</accession>
<protein>
    <recommendedName>
        <fullName evidence="4">Rap1a immunity protein domain-containing protein</fullName>
    </recommendedName>
</protein>
<evidence type="ECO:0008006" key="4">
    <source>
        <dbReference type="Google" id="ProtNLM"/>
    </source>
</evidence>
<keyword evidence="1" id="KW-0732">Signal</keyword>
<proteinExistence type="predicted"/>
<dbReference type="EMBL" id="CP028942">
    <property type="protein sequence ID" value="QKM64345.1"/>
    <property type="molecule type" value="Genomic_DNA"/>
</dbReference>
<sequence>MITKSPLLLLLPLLIGTFASFNAWADLSIADYENKSKTQSTNTYLLGLSSGLNTANKALVNNKQVPLYCFPPYLKLSISDYREIIATGINEIADNPIKPNVDDILLKKLRKLYPCGYN</sequence>
<dbReference type="Proteomes" id="UP000503312">
    <property type="component" value="Chromosome"/>
</dbReference>
<evidence type="ECO:0000313" key="3">
    <source>
        <dbReference type="Proteomes" id="UP000503312"/>
    </source>
</evidence>
<dbReference type="RefSeq" id="WP_173955389.1">
    <property type="nucleotide sequence ID" value="NZ_CP028942.1"/>
</dbReference>
<gene>
    <name evidence="2" type="ORF">DCO17_03285</name>
</gene>
<dbReference type="KEGG" id="ptrp:DCO17_03285"/>
<evidence type="ECO:0000256" key="1">
    <source>
        <dbReference type="SAM" id="SignalP"/>
    </source>
</evidence>
<organism evidence="2 3">
    <name type="scientific">Polynucleobacter tropicus</name>
    <dbReference type="NCBI Taxonomy" id="1743174"/>
    <lineage>
        <taxon>Bacteria</taxon>
        <taxon>Pseudomonadati</taxon>
        <taxon>Pseudomonadota</taxon>
        <taxon>Betaproteobacteria</taxon>
        <taxon>Burkholderiales</taxon>
        <taxon>Burkholderiaceae</taxon>
        <taxon>Polynucleobacter</taxon>
    </lineage>
</organism>
<name>A0A6M9Q053_9BURK</name>
<feature type="signal peptide" evidence="1">
    <location>
        <begin position="1"/>
        <end position="25"/>
    </location>
</feature>
<evidence type="ECO:0000313" key="2">
    <source>
        <dbReference type="EMBL" id="QKM64345.1"/>
    </source>
</evidence>
<dbReference type="AlphaFoldDB" id="A0A6M9Q053"/>
<reference evidence="2 3" key="1">
    <citation type="submission" date="2018-04" db="EMBL/GenBank/DDBJ databases">
        <title>Polynucleobacter sp. UH21B genome.</title>
        <authorList>
            <person name="Hahn M.W."/>
        </authorList>
    </citation>
    <scope>NUCLEOTIDE SEQUENCE [LARGE SCALE GENOMIC DNA]</scope>
    <source>
        <strain evidence="2 3">MWH-UH21B</strain>
    </source>
</reference>
<feature type="chain" id="PRO_5026703714" description="Rap1a immunity protein domain-containing protein" evidence="1">
    <location>
        <begin position="26"/>
        <end position="118"/>
    </location>
</feature>
<keyword evidence="3" id="KW-1185">Reference proteome</keyword>